<feature type="compositionally biased region" description="Pro residues" evidence="1">
    <location>
        <begin position="60"/>
        <end position="71"/>
    </location>
</feature>
<keyword evidence="3" id="KW-1185">Reference proteome</keyword>
<reference evidence="3" key="1">
    <citation type="submission" date="2016-06" db="EMBL/GenBank/DDBJ databases">
        <title>Parallel loss of symbiosis genes in relatives of nitrogen-fixing non-legume Parasponia.</title>
        <authorList>
            <person name="Van Velzen R."/>
            <person name="Holmer R."/>
            <person name="Bu F."/>
            <person name="Rutten L."/>
            <person name="Van Zeijl A."/>
            <person name="Liu W."/>
            <person name="Santuari L."/>
            <person name="Cao Q."/>
            <person name="Sharma T."/>
            <person name="Shen D."/>
            <person name="Roswanjaya Y."/>
            <person name="Wardhani T."/>
            <person name="Kalhor M.S."/>
            <person name="Jansen J."/>
            <person name="Van den Hoogen J."/>
            <person name="Gungor B."/>
            <person name="Hartog M."/>
            <person name="Hontelez J."/>
            <person name="Verver J."/>
            <person name="Yang W.-C."/>
            <person name="Schijlen E."/>
            <person name="Repin R."/>
            <person name="Schilthuizen M."/>
            <person name="Schranz E."/>
            <person name="Heidstra R."/>
            <person name="Miyata K."/>
            <person name="Fedorova E."/>
            <person name="Kohlen W."/>
            <person name="Bisseling T."/>
            <person name="Smit S."/>
            <person name="Geurts R."/>
        </authorList>
    </citation>
    <scope>NUCLEOTIDE SEQUENCE [LARGE SCALE GENOMIC DNA]</scope>
    <source>
        <strain evidence="3">cv. WU1-14</strain>
    </source>
</reference>
<accession>A0A2P5CIL3</accession>
<feature type="region of interest" description="Disordered" evidence="1">
    <location>
        <begin position="60"/>
        <end position="93"/>
    </location>
</feature>
<sequence>MTTQEMIAQQQGIIEAQVSQKAYMQRILSSLVLDVNMPRIAPIYLWCTLTAFGMMPPPLPLTPHFAPPPSQPTRQKDENEETKDEDLGLQTCF</sequence>
<evidence type="ECO:0000313" key="2">
    <source>
        <dbReference type="EMBL" id="PON60896.1"/>
    </source>
</evidence>
<evidence type="ECO:0000313" key="3">
    <source>
        <dbReference type="Proteomes" id="UP000237105"/>
    </source>
</evidence>
<comment type="caution">
    <text evidence="2">The sequence shown here is derived from an EMBL/GenBank/DDBJ whole genome shotgun (WGS) entry which is preliminary data.</text>
</comment>
<organism evidence="2 3">
    <name type="scientific">Parasponia andersonii</name>
    <name type="common">Sponia andersonii</name>
    <dbReference type="NCBI Taxonomy" id="3476"/>
    <lineage>
        <taxon>Eukaryota</taxon>
        <taxon>Viridiplantae</taxon>
        <taxon>Streptophyta</taxon>
        <taxon>Embryophyta</taxon>
        <taxon>Tracheophyta</taxon>
        <taxon>Spermatophyta</taxon>
        <taxon>Magnoliopsida</taxon>
        <taxon>eudicotyledons</taxon>
        <taxon>Gunneridae</taxon>
        <taxon>Pentapetalae</taxon>
        <taxon>rosids</taxon>
        <taxon>fabids</taxon>
        <taxon>Rosales</taxon>
        <taxon>Cannabaceae</taxon>
        <taxon>Parasponia</taxon>
    </lineage>
</organism>
<proteinExistence type="predicted"/>
<name>A0A2P5CIL3_PARAD</name>
<dbReference type="EMBL" id="JXTB01000126">
    <property type="protein sequence ID" value="PON60896.1"/>
    <property type="molecule type" value="Genomic_DNA"/>
</dbReference>
<dbReference type="Proteomes" id="UP000237105">
    <property type="component" value="Unassembled WGS sequence"/>
</dbReference>
<dbReference type="AlphaFoldDB" id="A0A2P5CIL3"/>
<gene>
    <name evidence="2" type="ORF">PanWU01x14_150250</name>
</gene>
<protein>
    <submittedName>
        <fullName evidence="2">Uncharacterized protein</fullName>
    </submittedName>
</protein>
<evidence type="ECO:0000256" key="1">
    <source>
        <dbReference type="SAM" id="MobiDB-lite"/>
    </source>
</evidence>